<gene>
    <name evidence="2" type="ORF">Tci_319026</name>
</gene>
<evidence type="ECO:0000256" key="1">
    <source>
        <dbReference type="SAM" id="MobiDB-lite"/>
    </source>
</evidence>
<dbReference type="EMBL" id="BKCJ010110208">
    <property type="protein sequence ID" value="GEX47051.1"/>
    <property type="molecule type" value="Genomic_DNA"/>
</dbReference>
<proteinExistence type="predicted"/>
<organism evidence="2">
    <name type="scientific">Tanacetum cinerariifolium</name>
    <name type="common">Dalmatian daisy</name>
    <name type="synonym">Chrysanthemum cinerariifolium</name>
    <dbReference type="NCBI Taxonomy" id="118510"/>
    <lineage>
        <taxon>Eukaryota</taxon>
        <taxon>Viridiplantae</taxon>
        <taxon>Streptophyta</taxon>
        <taxon>Embryophyta</taxon>
        <taxon>Tracheophyta</taxon>
        <taxon>Spermatophyta</taxon>
        <taxon>Magnoliopsida</taxon>
        <taxon>eudicotyledons</taxon>
        <taxon>Gunneridae</taxon>
        <taxon>Pentapetalae</taxon>
        <taxon>asterids</taxon>
        <taxon>campanulids</taxon>
        <taxon>Asterales</taxon>
        <taxon>Asteraceae</taxon>
        <taxon>Asteroideae</taxon>
        <taxon>Anthemideae</taxon>
        <taxon>Anthemidinae</taxon>
        <taxon>Tanacetum</taxon>
    </lineage>
</organism>
<feature type="compositionally biased region" description="Acidic residues" evidence="1">
    <location>
        <begin position="18"/>
        <end position="60"/>
    </location>
</feature>
<feature type="region of interest" description="Disordered" evidence="1">
    <location>
        <begin position="86"/>
        <end position="107"/>
    </location>
</feature>
<feature type="compositionally biased region" description="Polar residues" evidence="1">
    <location>
        <begin position="1"/>
        <end position="16"/>
    </location>
</feature>
<dbReference type="AlphaFoldDB" id="A0A699H689"/>
<name>A0A699H689_TANCI</name>
<feature type="region of interest" description="Disordered" evidence="1">
    <location>
        <begin position="1"/>
        <end position="70"/>
    </location>
</feature>
<sequence length="219" mass="24013">MSSNEASSGVIYTSIYSDYEEPSDAGDDDDDDLSGDDADNKDEEEASKKDEEEDEDEEEEHLALADSTAISLTFDHVPSVEEIELFETDESTATPPPPPTYCTTSRMSVRSQEPIPFPSEAKVARLLALATPLPFLLTPLSSPLPQIPSPPTHTSLTYTESPLGYRAVRIRLRAASPQPLPLPPPSSPLLLPSNRRADIIEAMLLPQKRLCDICQIIHI</sequence>
<protein>
    <submittedName>
        <fullName evidence="2">Uncharacterized protein</fullName>
    </submittedName>
</protein>
<comment type="caution">
    <text evidence="2">The sequence shown here is derived from an EMBL/GenBank/DDBJ whole genome shotgun (WGS) entry which is preliminary data.</text>
</comment>
<accession>A0A699H689</accession>
<evidence type="ECO:0000313" key="2">
    <source>
        <dbReference type="EMBL" id="GEX47051.1"/>
    </source>
</evidence>
<reference evidence="2" key="1">
    <citation type="journal article" date="2019" name="Sci. Rep.">
        <title>Draft genome of Tanacetum cinerariifolium, the natural source of mosquito coil.</title>
        <authorList>
            <person name="Yamashiro T."/>
            <person name="Shiraishi A."/>
            <person name="Satake H."/>
            <person name="Nakayama K."/>
        </authorList>
    </citation>
    <scope>NUCLEOTIDE SEQUENCE</scope>
</reference>